<accession>A0A0R3T2R3</accession>
<dbReference type="EMBL" id="UZAE01000459">
    <property type="protein sequence ID" value="VDN97106.1"/>
    <property type="molecule type" value="Genomic_DNA"/>
</dbReference>
<reference evidence="1 2" key="2">
    <citation type="submission" date="2018-11" db="EMBL/GenBank/DDBJ databases">
        <authorList>
            <consortium name="Pathogen Informatics"/>
        </authorList>
    </citation>
    <scope>NUCLEOTIDE SEQUENCE [LARGE SCALE GENOMIC DNA]</scope>
</reference>
<sequence>MNAAPTLKVTMVFPSNMNAMLFGVLSGHSVSHNNDCPTPVSNIVPQPPPAAPSKVMKALRRLVVGIAI</sequence>
<gene>
    <name evidence="1" type="ORF">HNAJ_LOCUS1247</name>
</gene>
<dbReference type="Proteomes" id="UP000278807">
    <property type="component" value="Unassembled WGS sequence"/>
</dbReference>
<protein>
    <submittedName>
        <fullName evidence="3">Secreted protein</fullName>
    </submittedName>
</protein>
<organism evidence="3">
    <name type="scientific">Rodentolepis nana</name>
    <name type="common">Dwarf tapeworm</name>
    <name type="synonym">Hymenolepis nana</name>
    <dbReference type="NCBI Taxonomy" id="102285"/>
    <lineage>
        <taxon>Eukaryota</taxon>
        <taxon>Metazoa</taxon>
        <taxon>Spiralia</taxon>
        <taxon>Lophotrochozoa</taxon>
        <taxon>Platyhelminthes</taxon>
        <taxon>Cestoda</taxon>
        <taxon>Eucestoda</taxon>
        <taxon>Cyclophyllidea</taxon>
        <taxon>Hymenolepididae</taxon>
        <taxon>Rodentolepis</taxon>
    </lineage>
</organism>
<proteinExistence type="predicted"/>
<dbReference type="WBParaSite" id="HNAJ_0000124701-mRNA-1">
    <property type="protein sequence ID" value="HNAJ_0000124701-mRNA-1"/>
    <property type="gene ID" value="HNAJ_0000124701"/>
</dbReference>
<keyword evidence="2" id="KW-1185">Reference proteome</keyword>
<evidence type="ECO:0000313" key="2">
    <source>
        <dbReference type="Proteomes" id="UP000278807"/>
    </source>
</evidence>
<evidence type="ECO:0000313" key="3">
    <source>
        <dbReference type="WBParaSite" id="HNAJ_0000124701-mRNA-1"/>
    </source>
</evidence>
<evidence type="ECO:0000313" key="1">
    <source>
        <dbReference type="EMBL" id="VDN97106.1"/>
    </source>
</evidence>
<name>A0A0R3T2R3_RODNA</name>
<reference evidence="3" key="1">
    <citation type="submission" date="2017-02" db="UniProtKB">
        <authorList>
            <consortium name="WormBaseParasite"/>
        </authorList>
    </citation>
    <scope>IDENTIFICATION</scope>
</reference>
<dbReference type="AlphaFoldDB" id="A0A0R3T2R3"/>